<sequence>MTRLSTIQLQMMEQAIFLPMVISILNRDLTHLKEHQTFKLNEPYIQLVTSALKEAQKALYELKQHLRKEKMKVQQIEHDEGFTTYLFIMNGYEEKHKYFNPRIRHRVEELLTRYFLHQEK</sequence>
<evidence type="ECO:0008006" key="3">
    <source>
        <dbReference type="Google" id="ProtNLM"/>
    </source>
</evidence>
<comment type="caution">
    <text evidence="1">The sequence shown here is derived from an EMBL/GenBank/DDBJ whole genome shotgun (WGS) entry which is preliminary data.</text>
</comment>
<evidence type="ECO:0000313" key="2">
    <source>
        <dbReference type="Proteomes" id="UP000028091"/>
    </source>
</evidence>
<organism evidence="1 2">
    <name type="scientific">Bacillus zhangzhouensis</name>
    <dbReference type="NCBI Taxonomy" id="1178540"/>
    <lineage>
        <taxon>Bacteria</taxon>
        <taxon>Bacillati</taxon>
        <taxon>Bacillota</taxon>
        <taxon>Bacilli</taxon>
        <taxon>Bacillales</taxon>
        <taxon>Bacillaceae</taxon>
        <taxon>Bacillus</taxon>
    </lineage>
</organism>
<dbReference type="OrthoDB" id="2988956at2"/>
<accession>A0A081L8J8</accession>
<keyword evidence="2" id="KW-1185">Reference proteome</keyword>
<dbReference type="eggNOG" id="ENOG5032TNK">
    <property type="taxonomic scope" value="Bacteria"/>
</dbReference>
<dbReference type="InterPro" id="IPR058600">
    <property type="entry name" value="YhjD-like"/>
</dbReference>
<evidence type="ECO:0000313" key="1">
    <source>
        <dbReference type="EMBL" id="KEP25574.1"/>
    </source>
</evidence>
<gene>
    <name evidence="1" type="ORF">BA70_08155</name>
</gene>
<name>A0A081L8J8_9BACI</name>
<dbReference type="AlphaFoldDB" id="A0A081L8J8"/>
<dbReference type="RefSeq" id="WP_034323617.1">
    <property type="nucleotide sequence ID" value="NZ_JAVIKA010000002.1"/>
</dbReference>
<reference evidence="1 2" key="1">
    <citation type="submission" date="2012-09" db="EMBL/GenBank/DDBJ databases">
        <title>Genome Sequence of Bacillus sp. DW5-4.</title>
        <authorList>
            <person name="Lai Q."/>
            <person name="Liu Y."/>
            <person name="Shao Z."/>
        </authorList>
    </citation>
    <scope>NUCLEOTIDE SEQUENCE [LARGE SCALE GENOMIC DNA]</scope>
    <source>
        <strain evidence="1 2">DW5-4</strain>
    </source>
</reference>
<protein>
    <recommendedName>
        <fullName evidence="3">YhjD</fullName>
    </recommendedName>
</protein>
<dbReference type="Proteomes" id="UP000028091">
    <property type="component" value="Unassembled WGS sequence"/>
</dbReference>
<dbReference type="EMBL" id="JOTP01000020">
    <property type="protein sequence ID" value="KEP25574.1"/>
    <property type="molecule type" value="Genomic_DNA"/>
</dbReference>
<proteinExistence type="predicted"/>
<dbReference type="Pfam" id="PF26325">
    <property type="entry name" value="YhjD"/>
    <property type="match status" value="1"/>
</dbReference>